<dbReference type="InterPro" id="IPR036737">
    <property type="entry name" value="OmpA-like_sf"/>
</dbReference>
<feature type="non-terminal residue" evidence="2">
    <location>
        <position position="1"/>
    </location>
</feature>
<evidence type="ECO:0000259" key="1">
    <source>
        <dbReference type="PROSITE" id="PS51123"/>
    </source>
</evidence>
<dbReference type="AlphaFoldDB" id="X0W9Y2"/>
<dbReference type="SUPFAM" id="SSF103088">
    <property type="entry name" value="OmpA-like"/>
    <property type="match status" value="1"/>
</dbReference>
<evidence type="ECO:0000313" key="2">
    <source>
        <dbReference type="EMBL" id="GAG09446.1"/>
    </source>
</evidence>
<organism evidence="2">
    <name type="scientific">marine sediment metagenome</name>
    <dbReference type="NCBI Taxonomy" id="412755"/>
    <lineage>
        <taxon>unclassified sequences</taxon>
        <taxon>metagenomes</taxon>
        <taxon>ecological metagenomes</taxon>
    </lineage>
</organism>
<dbReference type="InterPro" id="IPR050330">
    <property type="entry name" value="Bact_OuterMem_StrucFunc"/>
</dbReference>
<reference evidence="2" key="1">
    <citation type="journal article" date="2014" name="Front. Microbiol.">
        <title>High frequency of phylogenetically diverse reductive dehalogenase-homologous genes in deep subseafloor sedimentary metagenomes.</title>
        <authorList>
            <person name="Kawai M."/>
            <person name="Futagami T."/>
            <person name="Toyoda A."/>
            <person name="Takaki Y."/>
            <person name="Nishi S."/>
            <person name="Hori S."/>
            <person name="Arai W."/>
            <person name="Tsubouchi T."/>
            <person name="Morono Y."/>
            <person name="Uchiyama I."/>
            <person name="Ito T."/>
            <person name="Fujiyama A."/>
            <person name="Inagaki F."/>
            <person name="Takami H."/>
        </authorList>
    </citation>
    <scope>NUCLEOTIDE SEQUENCE</scope>
    <source>
        <strain evidence="2">Expedition CK06-06</strain>
    </source>
</reference>
<sequence length="139" mass="15660">EINLAFTHEGLVMRLSEHTLFDLGAADISVEALPLLQKIGAIISKTAYLIRIEGHTDNLPIHTGRYPSNWELSTARAVNGLRYFLKNHRIDPQRLAAEGFSEFHPLVANDTPQNRAKNRRVEIIFIKKEPPKTPIGETP</sequence>
<dbReference type="CDD" id="cd07185">
    <property type="entry name" value="OmpA_C-like"/>
    <property type="match status" value="1"/>
</dbReference>
<feature type="domain" description="OmpA-like" evidence="1">
    <location>
        <begin position="8"/>
        <end position="129"/>
    </location>
</feature>
<protein>
    <recommendedName>
        <fullName evidence="1">OmpA-like domain-containing protein</fullName>
    </recommendedName>
</protein>
<dbReference type="PANTHER" id="PTHR30329">
    <property type="entry name" value="STATOR ELEMENT OF FLAGELLAR MOTOR COMPLEX"/>
    <property type="match status" value="1"/>
</dbReference>
<proteinExistence type="predicted"/>
<accession>X0W9Y2</accession>
<dbReference type="PROSITE" id="PS51123">
    <property type="entry name" value="OMPA_2"/>
    <property type="match status" value="1"/>
</dbReference>
<name>X0W9Y2_9ZZZZ</name>
<dbReference type="EMBL" id="BARS01025894">
    <property type="protein sequence ID" value="GAG09446.1"/>
    <property type="molecule type" value="Genomic_DNA"/>
</dbReference>
<dbReference type="Pfam" id="PF00691">
    <property type="entry name" value="OmpA"/>
    <property type="match status" value="1"/>
</dbReference>
<dbReference type="Gene3D" id="3.30.1330.60">
    <property type="entry name" value="OmpA-like domain"/>
    <property type="match status" value="1"/>
</dbReference>
<dbReference type="PANTHER" id="PTHR30329:SF21">
    <property type="entry name" value="LIPOPROTEIN YIAD-RELATED"/>
    <property type="match status" value="1"/>
</dbReference>
<dbReference type="InterPro" id="IPR006665">
    <property type="entry name" value="OmpA-like"/>
</dbReference>
<gene>
    <name evidence="2" type="ORF">S01H1_40870</name>
</gene>
<comment type="caution">
    <text evidence="2">The sequence shown here is derived from an EMBL/GenBank/DDBJ whole genome shotgun (WGS) entry which is preliminary data.</text>
</comment>